<dbReference type="SUPFAM" id="SSF53300">
    <property type="entry name" value="vWA-like"/>
    <property type="match status" value="1"/>
</dbReference>
<dbReference type="RefSeq" id="WP_119910117.1">
    <property type="nucleotide sequence ID" value="NZ_QZCH01000007.1"/>
</dbReference>
<proteinExistence type="predicted"/>
<dbReference type="Pfam" id="PF00092">
    <property type="entry name" value="VWA"/>
    <property type="match status" value="1"/>
</dbReference>
<organism evidence="3 4">
    <name type="scientific">Motilimonas pumila</name>
    <dbReference type="NCBI Taxonomy" id="2303987"/>
    <lineage>
        <taxon>Bacteria</taxon>
        <taxon>Pseudomonadati</taxon>
        <taxon>Pseudomonadota</taxon>
        <taxon>Gammaproteobacteria</taxon>
        <taxon>Alteromonadales</taxon>
        <taxon>Alteromonadales genera incertae sedis</taxon>
        <taxon>Motilimonas</taxon>
    </lineage>
</organism>
<evidence type="ECO:0000256" key="1">
    <source>
        <dbReference type="SAM" id="Phobius"/>
    </source>
</evidence>
<comment type="caution">
    <text evidence="3">The sequence shown here is derived from an EMBL/GenBank/DDBJ whole genome shotgun (WGS) entry which is preliminary data.</text>
</comment>
<accession>A0A418YGA1</accession>
<dbReference type="PANTHER" id="PTHR22550:SF18">
    <property type="entry name" value="VWFA DOMAIN-CONTAINING PROTEIN"/>
    <property type="match status" value="1"/>
</dbReference>
<dbReference type="InterPro" id="IPR002035">
    <property type="entry name" value="VWF_A"/>
</dbReference>
<dbReference type="Proteomes" id="UP000283255">
    <property type="component" value="Unassembled WGS sequence"/>
</dbReference>
<dbReference type="PANTHER" id="PTHR22550">
    <property type="entry name" value="SPORE GERMINATION PROTEIN"/>
    <property type="match status" value="1"/>
</dbReference>
<keyword evidence="1" id="KW-1133">Transmembrane helix</keyword>
<name>A0A418YGA1_9GAMM</name>
<evidence type="ECO:0000259" key="2">
    <source>
        <dbReference type="PROSITE" id="PS50234"/>
    </source>
</evidence>
<dbReference type="EMBL" id="QZCH01000007">
    <property type="protein sequence ID" value="RJG48676.1"/>
    <property type="molecule type" value="Genomic_DNA"/>
</dbReference>
<keyword evidence="1" id="KW-0472">Membrane</keyword>
<sequence>MFEFYYPWLGLLALLPLLLWRLPAKTSQQVTLWLPQAPNTPTQHNTVPTRRWPALLFLLGWLALVIAMMRPTWIGEPVRVPQQHRDVMLALDLSGSMEIEDMQLTMRTTDRLSVSKKVLADFVSRREGDRLGLILFADHAYLQAPLTYDLNTVLQLVQETEIGLVGELTAIGEGIGLAVKRFIEADNEQKVLILLTDGQNTSGTVDPIKAAEYAKEQGVKIYTIGLGADEMLQRSLFGSVKVNPSADLDEESLSKIASMTGGQYFRARDPDDLSAIYQELDKLEPVASEARSYRPEKNLFYWPLAFAVALFGCATLVRRES</sequence>
<protein>
    <submittedName>
        <fullName evidence="3">VWA domain-containing protein</fullName>
    </submittedName>
</protein>
<feature type="transmembrane region" description="Helical" evidence="1">
    <location>
        <begin position="52"/>
        <end position="69"/>
    </location>
</feature>
<gene>
    <name evidence="3" type="ORF">D1Z90_07390</name>
</gene>
<keyword evidence="1" id="KW-0812">Transmembrane</keyword>
<dbReference type="InterPro" id="IPR050768">
    <property type="entry name" value="UPF0353/GerABKA_families"/>
</dbReference>
<feature type="domain" description="VWFA" evidence="2">
    <location>
        <begin position="86"/>
        <end position="280"/>
    </location>
</feature>
<feature type="transmembrane region" description="Helical" evidence="1">
    <location>
        <begin position="299"/>
        <end position="317"/>
    </location>
</feature>
<dbReference type="PROSITE" id="PS50234">
    <property type="entry name" value="VWFA"/>
    <property type="match status" value="1"/>
</dbReference>
<reference evidence="3 4" key="2">
    <citation type="submission" date="2019-01" db="EMBL/GenBank/DDBJ databases">
        <title>Motilimonas pumilus sp. nov., isolated from the gut of sea cucumber (Apostichopus japonicus).</title>
        <authorList>
            <person name="Wang F.-Q."/>
            <person name="Ren L.-H."/>
            <person name="Lin Y.-W."/>
            <person name="Sun G.-H."/>
            <person name="Du Z.-J."/>
            <person name="Zhao J.-X."/>
            <person name="Liu X.-J."/>
            <person name="Liu L.-J."/>
        </authorList>
    </citation>
    <scope>NUCLEOTIDE SEQUENCE [LARGE SCALE GENOMIC DNA]</scope>
    <source>
        <strain evidence="3 4">PLHSC7-2</strain>
    </source>
</reference>
<dbReference type="Gene3D" id="3.40.50.410">
    <property type="entry name" value="von Willebrand factor, type A domain"/>
    <property type="match status" value="1"/>
</dbReference>
<dbReference type="InterPro" id="IPR033881">
    <property type="entry name" value="vWA_BatA_type"/>
</dbReference>
<dbReference type="CDD" id="cd01467">
    <property type="entry name" value="vWA_BatA_type"/>
    <property type="match status" value="1"/>
</dbReference>
<dbReference type="AlphaFoldDB" id="A0A418YGA1"/>
<dbReference type="SMART" id="SM00327">
    <property type="entry name" value="VWA"/>
    <property type="match status" value="1"/>
</dbReference>
<reference evidence="3 4" key="1">
    <citation type="submission" date="2018-09" db="EMBL/GenBank/DDBJ databases">
        <authorList>
            <person name="Wang F."/>
        </authorList>
    </citation>
    <scope>NUCLEOTIDE SEQUENCE [LARGE SCALE GENOMIC DNA]</scope>
    <source>
        <strain evidence="3 4">PLHSC7-2</strain>
    </source>
</reference>
<keyword evidence="4" id="KW-1185">Reference proteome</keyword>
<evidence type="ECO:0000313" key="3">
    <source>
        <dbReference type="EMBL" id="RJG48676.1"/>
    </source>
</evidence>
<dbReference type="InterPro" id="IPR036465">
    <property type="entry name" value="vWFA_dom_sf"/>
</dbReference>
<dbReference type="OrthoDB" id="6206554at2"/>
<evidence type="ECO:0000313" key="4">
    <source>
        <dbReference type="Proteomes" id="UP000283255"/>
    </source>
</evidence>